<dbReference type="InterPro" id="IPR044153">
    <property type="entry name" value="PIN_Pae0151-like"/>
</dbReference>
<sequence length="90" mass="9737">MKLVVDTSVVLAVLFNEPERDAIFSATKGCELIAPLSLPIEVGNAISLAFKKRRIDLACGKAVIDGLGKMKIRFEGIDYINAITPLCQDS</sequence>
<proteinExistence type="predicted"/>
<dbReference type="Gene3D" id="3.40.50.1010">
    <property type="entry name" value="5'-nuclease"/>
    <property type="match status" value="1"/>
</dbReference>
<gene>
    <name evidence="1" type="ORF">BECKLPF1236B_GA0070989_10381</name>
</gene>
<dbReference type="SUPFAM" id="SSF88723">
    <property type="entry name" value="PIN domain-like"/>
    <property type="match status" value="1"/>
</dbReference>
<protein>
    <recommendedName>
        <fullName evidence="2">PIN domain-containing protein</fullName>
    </recommendedName>
</protein>
<evidence type="ECO:0008006" key="2">
    <source>
        <dbReference type="Google" id="ProtNLM"/>
    </source>
</evidence>
<dbReference type="EMBL" id="CAADFK010000038">
    <property type="protein sequence ID" value="VFK12553.1"/>
    <property type="molecule type" value="Genomic_DNA"/>
</dbReference>
<accession>A0A450W663</accession>
<evidence type="ECO:0000313" key="1">
    <source>
        <dbReference type="EMBL" id="VFK12553.1"/>
    </source>
</evidence>
<organism evidence="1">
    <name type="scientific">Candidatus Kentrum sp. LPFa</name>
    <dbReference type="NCBI Taxonomy" id="2126335"/>
    <lineage>
        <taxon>Bacteria</taxon>
        <taxon>Pseudomonadati</taxon>
        <taxon>Pseudomonadota</taxon>
        <taxon>Gammaproteobacteria</taxon>
        <taxon>Candidatus Kentrum</taxon>
    </lineage>
</organism>
<reference evidence="1" key="1">
    <citation type="submission" date="2019-02" db="EMBL/GenBank/DDBJ databases">
        <authorList>
            <person name="Gruber-Vodicka R. H."/>
            <person name="Seah K. B. B."/>
        </authorList>
    </citation>
    <scope>NUCLEOTIDE SEQUENCE</scope>
    <source>
        <strain evidence="1">BECK_S313</strain>
    </source>
</reference>
<dbReference type="CDD" id="cd09873">
    <property type="entry name" value="PIN_Pae0151-like"/>
    <property type="match status" value="1"/>
</dbReference>
<dbReference type="InterPro" id="IPR029060">
    <property type="entry name" value="PIN-like_dom_sf"/>
</dbReference>
<name>A0A450W663_9GAMM</name>
<dbReference type="AlphaFoldDB" id="A0A450W663"/>